<evidence type="ECO:0000313" key="2">
    <source>
        <dbReference type="EMBL" id="KXV45647.1"/>
    </source>
</evidence>
<dbReference type="OrthoDB" id="7275140at2"/>
<protein>
    <submittedName>
        <fullName evidence="2">Uncharacterized protein</fullName>
    </submittedName>
</protein>
<gene>
    <name evidence="2" type="ORF">AD945_15620</name>
</gene>
<evidence type="ECO:0000313" key="3">
    <source>
        <dbReference type="Proteomes" id="UP000075636"/>
    </source>
</evidence>
<dbReference type="PATRIC" id="fig|318683.6.peg.14"/>
<dbReference type="EMBL" id="LHZR01000114">
    <property type="protein sequence ID" value="KXV45647.1"/>
    <property type="molecule type" value="Genomic_DNA"/>
</dbReference>
<proteinExistence type="predicted"/>
<keyword evidence="1" id="KW-0472">Membrane</keyword>
<keyword evidence="1" id="KW-1133">Transmembrane helix</keyword>
<sequence length="84" mass="9633">MSVAPQSRSFFQQLREINGDRGFFANLACLFSVVCMMGLSNLLSQSLLHQNMNWLLKPLMVVIALYFFVPYFLLRLTKRPSSEG</sequence>
<keyword evidence="1" id="KW-0812">Transmembrane</keyword>
<accession>A0A149TE66</accession>
<evidence type="ECO:0000256" key="1">
    <source>
        <dbReference type="SAM" id="Phobius"/>
    </source>
</evidence>
<dbReference type="Proteomes" id="UP000075636">
    <property type="component" value="Unassembled WGS sequence"/>
</dbReference>
<name>A0A149TE66_9PROT</name>
<dbReference type="AlphaFoldDB" id="A0A149TE66"/>
<dbReference type="RefSeq" id="WP_062110269.1">
    <property type="nucleotide sequence ID" value="NZ_LHZR01000114.1"/>
</dbReference>
<comment type="caution">
    <text evidence="2">The sequence shown here is derived from an EMBL/GenBank/DDBJ whole genome shotgun (WGS) entry which is preliminary data.</text>
</comment>
<feature type="transmembrane region" description="Helical" evidence="1">
    <location>
        <begin position="23"/>
        <end position="43"/>
    </location>
</feature>
<feature type="transmembrane region" description="Helical" evidence="1">
    <location>
        <begin position="55"/>
        <end position="74"/>
    </location>
</feature>
<reference evidence="2 3" key="1">
    <citation type="submission" date="2015-06" db="EMBL/GenBank/DDBJ databases">
        <title>Improved classification and identification of acetic acid bacteria using matrix-assisted laser desorption/ionization time-of-flight mass spectrometry; Gluconobacter nephelii and Gluconobacter uchimurae are later heterotypic synonyms of Gluconobacter japonicus and Gluconobacter oxydans, respectively.</title>
        <authorList>
            <person name="Li L."/>
            <person name="Cleenwerck I."/>
            <person name="De Vuyst L."/>
            <person name="Vandamme P."/>
        </authorList>
    </citation>
    <scope>NUCLEOTIDE SEQUENCE [LARGE SCALE GENOMIC DNA]</scope>
    <source>
        <strain evidence="2 3">LMG 1768</strain>
    </source>
</reference>
<organism evidence="2 3">
    <name type="scientific">Gluconobacter albidus</name>
    <dbReference type="NCBI Taxonomy" id="318683"/>
    <lineage>
        <taxon>Bacteria</taxon>
        <taxon>Pseudomonadati</taxon>
        <taxon>Pseudomonadota</taxon>
        <taxon>Alphaproteobacteria</taxon>
        <taxon>Acetobacterales</taxon>
        <taxon>Acetobacteraceae</taxon>
        <taxon>Gluconobacter</taxon>
    </lineage>
</organism>